<comment type="caution">
    <text evidence="2">The sequence shown here is derived from an EMBL/GenBank/DDBJ whole genome shotgun (WGS) entry which is preliminary data.</text>
</comment>
<keyword evidence="1" id="KW-0812">Transmembrane</keyword>
<keyword evidence="1" id="KW-0472">Membrane</keyword>
<dbReference type="EMBL" id="BMHY01000002">
    <property type="protein sequence ID" value="GGG61089.1"/>
    <property type="molecule type" value="Genomic_DNA"/>
</dbReference>
<evidence type="ECO:0000313" key="3">
    <source>
        <dbReference type="Proteomes" id="UP000600247"/>
    </source>
</evidence>
<organism evidence="2 3">
    <name type="scientific">Paenibacillus radicis</name>
    <name type="common">ex Gao et al. 2016</name>
    <dbReference type="NCBI Taxonomy" id="1737354"/>
    <lineage>
        <taxon>Bacteria</taxon>
        <taxon>Bacillati</taxon>
        <taxon>Bacillota</taxon>
        <taxon>Bacilli</taxon>
        <taxon>Bacillales</taxon>
        <taxon>Paenibacillaceae</taxon>
        <taxon>Paenibacillus</taxon>
    </lineage>
</organism>
<protein>
    <submittedName>
        <fullName evidence="2">Uncharacterized protein</fullName>
    </submittedName>
</protein>
<dbReference type="Proteomes" id="UP000600247">
    <property type="component" value="Unassembled WGS sequence"/>
</dbReference>
<evidence type="ECO:0000313" key="2">
    <source>
        <dbReference type="EMBL" id="GGG61089.1"/>
    </source>
</evidence>
<name>A0A917GYB6_9BACL</name>
<keyword evidence="1" id="KW-1133">Transmembrane helix</keyword>
<dbReference type="AlphaFoldDB" id="A0A917GYB6"/>
<gene>
    <name evidence="2" type="ORF">GCM10010918_13100</name>
</gene>
<proteinExistence type="predicted"/>
<accession>A0A917GYB6</accession>
<feature type="transmembrane region" description="Helical" evidence="1">
    <location>
        <begin position="31"/>
        <end position="51"/>
    </location>
</feature>
<reference evidence="2 3" key="1">
    <citation type="journal article" date="2014" name="Int. J. Syst. Evol. Microbiol.">
        <title>Complete genome sequence of Corynebacterium casei LMG S-19264T (=DSM 44701T), isolated from a smear-ripened cheese.</title>
        <authorList>
            <consortium name="US DOE Joint Genome Institute (JGI-PGF)"/>
            <person name="Walter F."/>
            <person name="Albersmeier A."/>
            <person name="Kalinowski J."/>
            <person name="Ruckert C."/>
        </authorList>
    </citation>
    <scope>NUCLEOTIDE SEQUENCE [LARGE SCALE GENOMIC DNA]</scope>
    <source>
        <strain evidence="2 3">CGMCC 1.15286</strain>
    </source>
</reference>
<keyword evidence="3" id="KW-1185">Reference proteome</keyword>
<sequence>MWLLVGIISVWLWSGFKDIPELIRKQQRGALLLHLLLMAVFTAGSLAYMYMNNPPNPLKWIESAISPYSKAIYSLLS</sequence>
<evidence type="ECO:0000256" key="1">
    <source>
        <dbReference type="SAM" id="Phobius"/>
    </source>
</evidence>